<keyword evidence="8 14" id="KW-1133">Transmembrane helix</keyword>
<dbReference type="EC" id="4.2.1.134" evidence="4 14"/>
<keyword evidence="14" id="KW-0256">Endoplasmic reticulum</keyword>
<keyword evidence="12 14" id="KW-0456">Lyase</keyword>
<evidence type="ECO:0000256" key="3">
    <source>
        <dbReference type="ARBA" id="ARBA00007811"/>
    </source>
</evidence>
<evidence type="ECO:0000256" key="5">
    <source>
        <dbReference type="ARBA" id="ARBA00022516"/>
    </source>
</evidence>
<keyword evidence="7 14" id="KW-0276">Fatty acid metabolism</keyword>
<dbReference type="PANTHER" id="PTHR11035">
    <property type="entry name" value="VERY-LONG-CHAIN (3R)-3-HYDROXYACYL-COA DEHYDRATASE"/>
    <property type="match status" value="1"/>
</dbReference>
<gene>
    <name evidence="15" type="ORF">NQ317_009663</name>
</gene>
<evidence type="ECO:0000256" key="4">
    <source>
        <dbReference type="ARBA" id="ARBA00013122"/>
    </source>
</evidence>
<comment type="catalytic activity">
    <reaction evidence="13 14">
        <text>a very-long-chain (3R)-3-hydroxyacyl-CoA = a very-long-chain (2E)-enoyl-CoA + H2O</text>
        <dbReference type="Rhea" id="RHEA:45812"/>
        <dbReference type="ChEBI" id="CHEBI:15377"/>
        <dbReference type="ChEBI" id="CHEBI:83728"/>
        <dbReference type="ChEBI" id="CHEBI:85440"/>
        <dbReference type="EC" id="4.2.1.134"/>
    </reaction>
</comment>
<keyword evidence="9 14" id="KW-0443">Lipid metabolism</keyword>
<name>A0ABQ9JJ21_9CUCU</name>
<feature type="transmembrane region" description="Helical" evidence="14">
    <location>
        <begin position="20"/>
        <end position="38"/>
    </location>
</feature>
<evidence type="ECO:0000313" key="15">
    <source>
        <dbReference type="EMBL" id="KAJ8978175.1"/>
    </source>
</evidence>
<reference evidence="15" key="1">
    <citation type="journal article" date="2023" name="Insect Mol. Biol.">
        <title>Genome sequencing provides insights into the evolution of gene families encoding plant cell wall-degrading enzymes in longhorned beetles.</title>
        <authorList>
            <person name="Shin N.R."/>
            <person name="Okamura Y."/>
            <person name="Kirsch R."/>
            <person name="Pauchet Y."/>
        </authorList>
    </citation>
    <scope>NUCLEOTIDE SEQUENCE</scope>
    <source>
        <strain evidence="15">MMC_N1</strain>
    </source>
</reference>
<feature type="transmembrane region" description="Helical" evidence="14">
    <location>
        <begin position="58"/>
        <end position="76"/>
    </location>
</feature>
<proteinExistence type="inferred from homology"/>
<organism evidence="15 16">
    <name type="scientific">Molorchus minor</name>
    <dbReference type="NCBI Taxonomy" id="1323400"/>
    <lineage>
        <taxon>Eukaryota</taxon>
        <taxon>Metazoa</taxon>
        <taxon>Ecdysozoa</taxon>
        <taxon>Arthropoda</taxon>
        <taxon>Hexapoda</taxon>
        <taxon>Insecta</taxon>
        <taxon>Pterygota</taxon>
        <taxon>Neoptera</taxon>
        <taxon>Endopterygota</taxon>
        <taxon>Coleoptera</taxon>
        <taxon>Polyphaga</taxon>
        <taxon>Cucujiformia</taxon>
        <taxon>Chrysomeloidea</taxon>
        <taxon>Cerambycidae</taxon>
        <taxon>Lamiinae</taxon>
        <taxon>Monochamini</taxon>
        <taxon>Molorchus</taxon>
    </lineage>
</organism>
<dbReference type="InterPro" id="IPR007482">
    <property type="entry name" value="Tyr_Pase-like_PTPLA"/>
</dbReference>
<evidence type="ECO:0000256" key="6">
    <source>
        <dbReference type="ARBA" id="ARBA00022692"/>
    </source>
</evidence>
<keyword evidence="16" id="KW-1185">Reference proteome</keyword>
<evidence type="ECO:0000256" key="11">
    <source>
        <dbReference type="ARBA" id="ARBA00023160"/>
    </source>
</evidence>
<keyword evidence="10 14" id="KW-0472">Membrane</keyword>
<dbReference type="Pfam" id="PF04387">
    <property type="entry name" value="PTPLA"/>
    <property type="match status" value="1"/>
</dbReference>
<sequence>MAKKTDKQKGPSSLTKNYLIAYNAILAVGWTHLLYLLITYPLKPSTLSLYETVKYSLFIFQNAAVLEVVHAVIGIVKSNPILTAFQVASRVIVVCGILMATNSGRESVGLPLALTAWSVTEIIRYSTYTLNLLGVVPHFLVWLRYSLFIGLYPLGITGELLCIYAASKEIGKYQLYSIAMPNWLNVIFNYQYILWVLMFLYIPLFPQLYMHMFSQRRKVLGGGKAK</sequence>
<evidence type="ECO:0000256" key="7">
    <source>
        <dbReference type="ARBA" id="ARBA00022832"/>
    </source>
</evidence>
<keyword evidence="11 14" id="KW-0275">Fatty acid biosynthesis</keyword>
<comment type="subcellular location">
    <subcellularLocation>
        <location evidence="14">Endoplasmic reticulum membrane</location>
        <topology evidence="14">Multi-pass membrane protein</topology>
    </subcellularLocation>
    <subcellularLocation>
        <location evidence="1">Membrane</location>
        <topology evidence="1">Multi-pass membrane protein</topology>
    </subcellularLocation>
</comment>
<evidence type="ECO:0000313" key="16">
    <source>
        <dbReference type="Proteomes" id="UP001162164"/>
    </source>
</evidence>
<keyword evidence="6 14" id="KW-0812">Transmembrane</keyword>
<evidence type="ECO:0000256" key="1">
    <source>
        <dbReference type="ARBA" id="ARBA00004141"/>
    </source>
</evidence>
<feature type="transmembrane region" description="Helical" evidence="14">
    <location>
        <begin position="187"/>
        <end position="209"/>
    </location>
</feature>
<dbReference type="PANTHER" id="PTHR11035:SF3">
    <property type="entry name" value="VERY-LONG-CHAIN (3R)-3-HYDROXYACYL-COA DEHYDRATASE"/>
    <property type="match status" value="1"/>
</dbReference>
<evidence type="ECO:0000256" key="13">
    <source>
        <dbReference type="ARBA" id="ARBA00036671"/>
    </source>
</evidence>
<comment type="similarity">
    <text evidence="3 14">Belongs to the very long-chain fatty acids dehydratase HACD family.</text>
</comment>
<evidence type="ECO:0000256" key="2">
    <source>
        <dbReference type="ARBA" id="ARBA00005194"/>
    </source>
</evidence>
<evidence type="ECO:0000256" key="10">
    <source>
        <dbReference type="ARBA" id="ARBA00023136"/>
    </source>
</evidence>
<feature type="transmembrane region" description="Helical" evidence="14">
    <location>
        <begin position="83"/>
        <end position="102"/>
    </location>
</feature>
<evidence type="ECO:0000256" key="12">
    <source>
        <dbReference type="ARBA" id="ARBA00023239"/>
    </source>
</evidence>
<accession>A0ABQ9JJ21</accession>
<dbReference type="EMBL" id="JAPWTJ010000466">
    <property type="protein sequence ID" value="KAJ8978175.1"/>
    <property type="molecule type" value="Genomic_DNA"/>
</dbReference>
<comment type="function">
    <text evidence="14">Catalyzes the third of the four reactions of the long-chain fatty acids elongation cycle. This endoplasmic reticulum-bound enzymatic process, allows the addition of two carbons to the chain of long- and very long-chain fatty acids/VLCFAs per cycle. This enzyme catalyzes the dehydration of the 3-hydroxyacyl-CoA intermediate into trans-2,3-enoyl-CoA, within each cycle of fatty acid elongation. Thereby, it participates to the production of VLCFAs of different chain lengths that are involved in multiple biological processes as precursors of membrane lipids and lipid mediators.</text>
</comment>
<comment type="pathway">
    <text evidence="2 14">Lipid metabolism; fatty acid biosynthesis.</text>
</comment>
<evidence type="ECO:0000256" key="14">
    <source>
        <dbReference type="RuleBase" id="RU363109"/>
    </source>
</evidence>
<protein>
    <recommendedName>
        <fullName evidence="4 14">Very-long-chain (3R)-3-hydroxyacyl-CoA dehydratase</fullName>
        <ecNumber evidence="4 14">4.2.1.134</ecNumber>
    </recommendedName>
</protein>
<evidence type="ECO:0000256" key="9">
    <source>
        <dbReference type="ARBA" id="ARBA00023098"/>
    </source>
</evidence>
<evidence type="ECO:0000256" key="8">
    <source>
        <dbReference type="ARBA" id="ARBA00022989"/>
    </source>
</evidence>
<keyword evidence="5 14" id="KW-0444">Lipid biosynthesis</keyword>
<comment type="caution">
    <text evidence="15">The sequence shown here is derived from an EMBL/GenBank/DDBJ whole genome shotgun (WGS) entry which is preliminary data.</text>
</comment>
<feature type="transmembrane region" description="Helical" evidence="14">
    <location>
        <begin position="149"/>
        <end position="167"/>
    </location>
</feature>
<dbReference type="Proteomes" id="UP001162164">
    <property type="component" value="Unassembled WGS sequence"/>
</dbReference>